<keyword evidence="2" id="KW-1185">Reference proteome</keyword>
<evidence type="ECO:0000313" key="2">
    <source>
        <dbReference type="Proteomes" id="UP000006420"/>
    </source>
</evidence>
<dbReference type="GeneID" id="78083973"/>
<evidence type="ECO:0000313" key="1">
    <source>
        <dbReference type="EMBL" id="EGK04680.1"/>
    </source>
</evidence>
<sequence length="101" mass="11899">MTKDEIKKLIEEEAERYADSKGIYNQHGEALLKMGFKKGANFILSKWQEAERWRKFTTDDLPNLGMRILLKNGNRRDTTVVHSHQHIHELAECFTEWKPIS</sequence>
<name>F8X574_9BACT</name>
<gene>
    <name evidence="1" type="ORF">HMPREF9456_03383</name>
</gene>
<reference evidence="1 2" key="1">
    <citation type="submission" date="2011-04" db="EMBL/GenBank/DDBJ databases">
        <title>The Genome Sequence of Dysgonomonas mossii DSM 22836.</title>
        <authorList>
            <consortium name="The Broad Institute Genome Sequencing Platform"/>
            <person name="Earl A."/>
            <person name="Ward D."/>
            <person name="Feldgarden M."/>
            <person name="Gevers D."/>
            <person name="Pudlo N."/>
            <person name="Martens E."/>
            <person name="Allen-Vercoe E."/>
            <person name="Young S.K."/>
            <person name="Zeng Q."/>
            <person name="Gargeya S."/>
            <person name="Fitzgerald M."/>
            <person name="Haas B."/>
            <person name="Abouelleil A."/>
            <person name="Alvarado L."/>
            <person name="Arachchi H.M."/>
            <person name="Berlin A."/>
            <person name="Brown A."/>
            <person name="Chapman S.B."/>
            <person name="Chen Z."/>
            <person name="Dunbar C."/>
            <person name="Freedman E."/>
            <person name="Gearin G."/>
            <person name="Gellesch M."/>
            <person name="Goldberg J."/>
            <person name="Griggs A."/>
            <person name="Gujja S."/>
            <person name="Heiman D."/>
            <person name="Howarth C."/>
            <person name="Larson L."/>
            <person name="Lui A."/>
            <person name="MacDonald P.J.P."/>
            <person name="Mehta T."/>
            <person name="Montmayeur A."/>
            <person name="Murphy C."/>
            <person name="Neiman D."/>
            <person name="Pearson M."/>
            <person name="Priest M."/>
            <person name="Roberts A."/>
            <person name="Saif S."/>
            <person name="Shea T."/>
            <person name="Shenoy N."/>
            <person name="Sisk P."/>
            <person name="Stolte C."/>
            <person name="Sykes S."/>
            <person name="Yandava C."/>
            <person name="Wortman J."/>
            <person name="Nusbaum C."/>
            <person name="Birren B."/>
        </authorList>
    </citation>
    <scope>NUCLEOTIDE SEQUENCE [LARGE SCALE GENOMIC DNA]</scope>
    <source>
        <strain evidence="1 2">DSM 22836</strain>
    </source>
</reference>
<dbReference type="AlphaFoldDB" id="F8X574"/>
<dbReference type="STRING" id="742767.HMPREF9456_03383"/>
<dbReference type="Proteomes" id="UP000006420">
    <property type="component" value="Unassembled WGS sequence"/>
</dbReference>
<organism evidence="1 2">
    <name type="scientific">Dysgonomonas mossii DSM 22836</name>
    <dbReference type="NCBI Taxonomy" id="742767"/>
    <lineage>
        <taxon>Bacteria</taxon>
        <taxon>Pseudomonadati</taxon>
        <taxon>Bacteroidota</taxon>
        <taxon>Bacteroidia</taxon>
        <taxon>Bacteroidales</taxon>
        <taxon>Dysgonomonadaceae</taxon>
        <taxon>Dysgonomonas</taxon>
    </lineage>
</organism>
<dbReference type="RefSeq" id="WP_006844749.1">
    <property type="nucleotide sequence ID" value="NZ_AQWJ01000021.1"/>
</dbReference>
<comment type="caution">
    <text evidence="1">The sequence shown here is derived from an EMBL/GenBank/DDBJ whole genome shotgun (WGS) entry which is preliminary data.</text>
</comment>
<accession>F8X574</accession>
<protein>
    <submittedName>
        <fullName evidence="1">Uncharacterized protein</fullName>
    </submittedName>
</protein>
<dbReference type="HOGENOM" id="CLU_2287034_0_0_10"/>
<proteinExistence type="predicted"/>
<dbReference type="EMBL" id="ADLW01000022">
    <property type="protein sequence ID" value="EGK04680.1"/>
    <property type="molecule type" value="Genomic_DNA"/>
</dbReference>